<dbReference type="AlphaFoldDB" id="A0A4D7KA88"/>
<dbReference type="RefSeq" id="WP_137091860.1">
    <property type="nucleotide sequence ID" value="NZ_CP028923.1"/>
</dbReference>
<dbReference type="GO" id="GO:0006950">
    <property type="term" value="P:response to stress"/>
    <property type="evidence" value="ECO:0007669"/>
    <property type="project" value="UniProtKB-ARBA"/>
</dbReference>
<dbReference type="EMBL" id="CP028923">
    <property type="protein sequence ID" value="QCK16268.1"/>
    <property type="molecule type" value="Genomic_DNA"/>
</dbReference>
<dbReference type="Gene3D" id="2.40.128.20">
    <property type="match status" value="1"/>
</dbReference>
<dbReference type="InterPro" id="IPR022271">
    <property type="entry name" value="Lipocalin_ApoD"/>
</dbReference>
<dbReference type="OrthoDB" id="594739at2"/>
<evidence type="ECO:0000256" key="1">
    <source>
        <dbReference type="ARBA" id="ARBA00006889"/>
    </source>
</evidence>
<dbReference type="Pfam" id="PF08212">
    <property type="entry name" value="Lipocalin_2"/>
    <property type="match status" value="1"/>
</dbReference>
<evidence type="ECO:0000256" key="2">
    <source>
        <dbReference type="PIRNR" id="PIRNR036893"/>
    </source>
</evidence>
<dbReference type="PRINTS" id="PR01171">
    <property type="entry name" value="BCTLIPOCALIN"/>
</dbReference>
<dbReference type="InterPro" id="IPR012674">
    <property type="entry name" value="Calycin"/>
</dbReference>
<dbReference type="Proteomes" id="UP000298616">
    <property type="component" value="Chromosome"/>
</dbReference>
<organism evidence="4 5">
    <name type="scientific">Mangrovivirga cuniculi</name>
    <dbReference type="NCBI Taxonomy" id="2715131"/>
    <lineage>
        <taxon>Bacteria</taxon>
        <taxon>Pseudomonadati</taxon>
        <taxon>Bacteroidota</taxon>
        <taxon>Cytophagia</taxon>
        <taxon>Cytophagales</taxon>
        <taxon>Mangrovivirgaceae</taxon>
        <taxon>Mangrovivirga</taxon>
    </lineage>
</organism>
<dbReference type="InterPro" id="IPR022272">
    <property type="entry name" value="Lipocalin_CS"/>
</dbReference>
<dbReference type="InterPro" id="IPR002446">
    <property type="entry name" value="Lipocalin_bac"/>
</dbReference>
<name>A0A4D7KA88_9BACT</name>
<keyword evidence="2" id="KW-0732">Signal</keyword>
<accession>A0A4D7KA88</accession>
<dbReference type="KEGG" id="fpf:DCC35_16735"/>
<dbReference type="PIRSF" id="PIRSF036893">
    <property type="entry name" value="Lipocalin_ApoD"/>
    <property type="match status" value="1"/>
</dbReference>
<gene>
    <name evidence="4" type="ORF">DCC35_16735</name>
</gene>
<protein>
    <recommendedName>
        <fullName evidence="3">Lipocalin/cytosolic fatty-acid binding domain-containing protein</fullName>
    </recommendedName>
</protein>
<evidence type="ECO:0000313" key="4">
    <source>
        <dbReference type="EMBL" id="QCK16268.1"/>
    </source>
</evidence>
<feature type="signal peptide" evidence="2">
    <location>
        <begin position="1"/>
        <end position="20"/>
    </location>
</feature>
<feature type="chain" id="PRO_5021061784" description="Lipocalin/cytosolic fatty-acid binding domain-containing protein" evidence="2">
    <location>
        <begin position="21"/>
        <end position="170"/>
    </location>
</feature>
<evidence type="ECO:0000313" key="5">
    <source>
        <dbReference type="Proteomes" id="UP000298616"/>
    </source>
</evidence>
<proteinExistence type="inferred from homology"/>
<dbReference type="SUPFAM" id="SSF50814">
    <property type="entry name" value="Lipocalins"/>
    <property type="match status" value="1"/>
</dbReference>
<dbReference type="PROSITE" id="PS00213">
    <property type="entry name" value="LIPOCALIN"/>
    <property type="match status" value="1"/>
</dbReference>
<keyword evidence="5" id="KW-1185">Reference proteome</keyword>
<dbReference type="InterPro" id="IPR000566">
    <property type="entry name" value="Lipocln_cytosolic_FA-bd_dom"/>
</dbReference>
<sequence>MKYVVVPLILLLLFSCNESGDENDPLETVSVDLEKYTGRWYEIASFPNTFQEGCKCTYAEYTKKEDYIKVYNRCIQDGEVSDISGKAFPAGEGKLKVQFFWPFKGDYYVIDVGDNYEYALVGAPSRGSLWILSRTREIDDDLFNRLVKLAEDNGFDTSQLQKTPQEGCES</sequence>
<dbReference type="PANTHER" id="PTHR10612:SF34">
    <property type="entry name" value="APOLIPOPROTEIN D"/>
    <property type="match status" value="1"/>
</dbReference>
<feature type="domain" description="Lipocalin/cytosolic fatty-acid binding" evidence="3">
    <location>
        <begin position="31"/>
        <end position="165"/>
    </location>
</feature>
<dbReference type="InterPro" id="IPR047202">
    <property type="entry name" value="Lipocalin_Blc-like_dom"/>
</dbReference>
<dbReference type="PROSITE" id="PS51257">
    <property type="entry name" value="PROKAR_LIPOPROTEIN"/>
    <property type="match status" value="1"/>
</dbReference>
<dbReference type="CDD" id="cd19438">
    <property type="entry name" value="lipocalin_Blc-like"/>
    <property type="match status" value="1"/>
</dbReference>
<reference evidence="4 5" key="1">
    <citation type="submission" date="2018-04" db="EMBL/GenBank/DDBJ databases">
        <title>Complete genome uncultured novel isolate.</title>
        <authorList>
            <person name="Merlino G."/>
        </authorList>
    </citation>
    <scope>NUCLEOTIDE SEQUENCE [LARGE SCALE GENOMIC DNA]</scope>
    <source>
        <strain evidence="5">R1DC9</strain>
    </source>
</reference>
<evidence type="ECO:0000259" key="3">
    <source>
        <dbReference type="Pfam" id="PF08212"/>
    </source>
</evidence>
<dbReference type="PANTHER" id="PTHR10612">
    <property type="entry name" value="APOLIPOPROTEIN D"/>
    <property type="match status" value="1"/>
</dbReference>
<comment type="similarity">
    <text evidence="1 2">Belongs to the calycin superfamily. Lipocalin family.</text>
</comment>